<dbReference type="EMBL" id="LR796274">
    <property type="protein sequence ID" value="CAB4133439.1"/>
    <property type="molecule type" value="Genomic_DNA"/>
</dbReference>
<reference evidence="1" key="1">
    <citation type="submission" date="2020-04" db="EMBL/GenBank/DDBJ databases">
        <authorList>
            <person name="Chiriac C."/>
            <person name="Salcher M."/>
            <person name="Ghai R."/>
            <person name="Kavagutti S V."/>
        </authorList>
    </citation>
    <scope>NUCLEOTIDE SEQUENCE</scope>
</reference>
<organism evidence="1">
    <name type="scientific">uncultured Caudovirales phage</name>
    <dbReference type="NCBI Taxonomy" id="2100421"/>
    <lineage>
        <taxon>Viruses</taxon>
        <taxon>Duplodnaviria</taxon>
        <taxon>Heunggongvirae</taxon>
        <taxon>Uroviricota</taxon>
        <taxon>Caudoviricetes</taxon>
        <taxon>Peduoviridae</taxon>
        <taxon>Maltschvirus</taxon>
        <taxon>Maltschvirus maltsch</taxon>
    </lineage>
</organism>
<accession>A0A6J5LP01</accession>
<gene>
    <name evidence="1" type="ORF">UFOVP257_193</name>
</gene>
<proteinExistence type="predicted"/>
<name>A0A6J5LP01_9CAUD</name>
<sequence length="419" mass="45825">MDINNYLEKVVEGLVEQITANVLVQVDSTISAMVSSKLANYDYSSHIKEVATATFEKKVSEYQIDPKRLESRIVEKITETINQVQANSEILINQTIASHIAATNFQQALTDSVSTIVSDRMKEVVFPESSIKAKSIDFSDFTLSGNYLGGGIIQNFSSTGIDDRATNVALTILDDATVVENNLLTKDLTVQGSMTINGEFIVNGSVPAESKFYKDLVDTTKNNVINNLDSALFTSYSNLIFDKIKNDGLDLNKITVNGSEVIKDNKLASAITESNLQKIGVLKELQVDGESLLSQTLYVTGKRVGVNTIEPGAALSVWDDEIEVSISKKQKDTGIIGTPRQQRLILSSNNKDNLILETDGSVTVNQIQIGSMKFSEDDKPPTYTSTRGHVVWNNNPNLGGPLGWICLGEARWANFGIID</sequence>
<protein>
    <submittedName>
        <fullName evidence="1">Uncharacterized protein</fullName>
    </submittedName>
</protein>
<evidence type="ECO:0000313" key="1">
    <source>
        <dbReference type="EMBL" id="CAB4133439.1"/>
    </source>
</evidence>